<dbReference type="AlphaFoldDB" id="A0A059DWZ2"/>
<dbReference type="Pfam" id="PF00005">
    <property type="entry name" value="ABC_tran"/>
    <property type="match status" value="2"/>
</dbReference>
<dbReference type="GO" id="GO:0016887">
    <property type="term" value="F:ATP hydrolysis activity"/>
    <property type="evidence" value="ECO:0007669"/>
    <property type="project" value="InterPro"/>
</dbReference>
<organism evidence="6 7">
    <name type="scientific">Hyphomonas atlantica</name>
    <dbReference type="NCBI Taxonomy" id="1280948"/>
    <lineage>
        <taxon>Bacteria</taxon>
        <taxon>Pseudomonadati</taxon>
        <taxon>Pseudomonadota</taxon>
        <taxon>Alphaproteobacteria</taxon>
        <taxon>Hyphomonadales</taxon>
        <taxon>Hyphomonadaceae</taxon>
        <taxon>Hyphomonas</taxon>
    </lineage>
</organism>
<keyword evidence="3" id="KW-0175">Coiled coil</keyword>
<dbReference type="PANTHER" id="PTHR42855:SF1">
    <property type="entry name" value="ABC TRANSPORTER DOMAIN-CONTAINING PROTEIN"/>
    <property type="match status" value="1"/>
</dbReference>
<dbReference type="STRING" id="1280948.HY36_12015"/>
<feature type="region of interest" description="Disordered" evidence="4">
    <location>
        <begin position="504"/>
        <end position="535"/>
    </location>
</feature>
<dbReference type="OrthoDB" id="7623913at2"/>
<dbReference type="PATRIC" id="fig|1280948.3.peg.3523"/>
<dbReference type="InterPro" id="IPR017871">
    <property type="entry name" value="ABC_transporter-like_CS"/>
</dbReference>
<feature type="domain" description="ABC transporter" evidence="5">
    <location>
        <begin position="285"/>
        <end position="515"/>
    </location>
</feature>
<dbReference type="InterPro" id="IPR032524">
    <property type="entry name" value="ABC_tran_C"/>
</dbReference>
<dbReference type="InterPro" id="IPR003439">
    <property type="entry name" value="ABC_transporter-like_ATP-bd"/>
</dbReference>
<dbReference type="SUPFAM" id="SSF52540">
    <property type="entry name" value="P-loop containing nucleoside triphosphate hydrolases"/>
    <property type="match status" value="2"/>
</dbReference>
<evidence type="ECO:0000259" key="5">
    <source>
        <dbReference type="PROSITE" id="PS50893"/>
    </source>
</evidence>
<reference evidence="6 7" key="1">
    <citation type="journal article" date="2014" name="Antonie Van Leeuwenhoek">
        <title>Hyphomonas beringensis sp. nov. and Hyphomonas chukchiensis sp. nov., isolated from surface seawater of the Bering Sea and Chukchi Sea.</title>
        <authorList>
            <person name="Li C."/>
            <person name="Lai Q."/>
            <person name="Li G."/>
            <person name="Dong C."/>
            <person name="Wang J."/>
            <person name="Liao Y."/>
            <person name="Shao Z."/>
        </authorList>
    </citation>
    <scope>NUCLEOTIDE SEQUENCE [LARGE SCALE GENOMIC DNA]</scope>
    <source>
        <strain evidence="6 7">22II1-22F38</strain>
    </source>
</reference>
<keyword evidence="2 6" id="KW-0067">ATP-binding</keyword>
<sequence length="606" mass="66997">MAQPPLITLNDVRLTFGGKPLFTGVSFSLSKGERVALVGRNGAGKSTLMKIISESVEADSGEVWRQPGITYAVVAQEPSLAGYDTVLDYVADGLEASYMAEAELMEFGVDASADPATLSGGQQRRAALARAFARDPDVILLDEPTNHLDVPMIEALEARLKGFNGVVLLVSHDRRFLENVSTNTLWLRQGKVLKSPEGYTKFDEWAEQIEVEEERQLRRMTTQLKDEQHWLARGVTGRRKRNQGRLAKLKQMRVQHAEMRGALQDRKSTADLSVSSGDSMSKKVIEAKGLSKTFDTPNGPLVIADDLSLRILRGDRIGIIGPNGAGKTTLVRLLLGEIEPDAGNVRLSKTLQVTYQDQTRDSLNATDTVWEALAPNGGDSIMVQGNQRHVAAYAKDFLFKPEQLRQPVGALSGGERNRLALAIGLAQPSNLLVMDEPTNDLDMQTLELLEDMLLNYDGTLILVSHDRAFLDATVTSCLCPVGDGRWVVTAGGWSDAQNQLKHFRKSDAPVQKSEKPKADNAVRAKPQKKLSYKDEHRQKEINALIPKLQQEIRTLEEKMSDPDFYTRDPNGFAKASDRIGAARDELDEIEMEWLEIEEKREALAGS</sequence>
<dbReference type="Proteomes" id="UP000024547">
    <property type="component" value="Unassembled WGS sequence"/>
</dbReference>
<accession>A0A059DWZ2</accession>
<dbReference type="PANTHER" id="PTHR42855">
    <property type="entry name" value="ABC TRANSPORTER ATP-BINDING SUBUNIT"/>
    <property type="match status" value="1"/>
</dbReference>
<dbReference type="Gene3D" id="1.10.287.380">
    <property type="entry name" value="Valyl-tRNA synthetase, C-terminal domain"/>
    <property type="match status" value="1"/>
</dbReference>
<dbReference type="SMART" id="SM00382">
    <property type="entry name" value="AAA"/>
    <property type="match status" value="2"/>
</dbReference>
<comment type="caution">
    <text evidence="6">The sequence shown here is derived from an EMBL/GenBank/DDBJ whole genome shotgun (WGS) entry which is preliminary data.</text>
</comment>
<name>A0A059DWZ2_9PROT</name>
<feature type="coiled-coil region" evidence="3">
    <location>
        <begin position="538"/>
        <end position="592"/>
    </location>
</feature>
<evidence type="ECO:0000256" key="1">
    <source>
        <dbReference type="ARBA" id="ARBA00022741"/>
    </source>
</evidence>
<dbReference type="eggNOG" id="COG0488">
    <property type="taxonomic scope" value="Bacteria"/>
</dbReference>
<evidence type="ECO:0000256" key="2">
    <source>
        <dbReference type="ARBA" id="ARBA00022840"/>
    </source>
</evidence>
<dbReference type="PROSITE" id="PS00211">
    <property type="entry name" value="ABC_TRANSPORTER_1"/>
    <property type="match status" value="2"/>
</dbReference>
<dbReference type="GO" id="GO:0005524">
    <property type="term" value="F:ATP binding"/>
    <property type="evidence" value="ECO:0007669"/>
    <property type="project" value="UniProtKB-KW"/>
</dbReference>
<dbReference type="GO" id="GO:0003677">
    <property type="term" value="F:DNA binding"/>
    <property type="evidence" value="ECO:0007669"/>
    <property type="project" value="InterPro"/>
</dbReference>
<dbReference type="Gene3D" id="3.40.50.300">
    <property type="entry name" value="P-loop containing nucleotide triphosphate hydrolases"/>
    <property type="match status" value="2"/>
</dbReference>
<feature type="compositionally biased region" description="Basic and acidic residues" evidence="4">
    <location>
        <begin position="512"/>
        <end position="522"/>
    </location>
</feature>
<proteinExistence type="predicted"/>
<evidence type="ECO:0000313" key="7">
    <source>
        <dbReference type="Proteomes" id="UP000024547"/>
    </source>
</evidence>
<dbReference type="CDD" id="cd03221">
    <property type="entry name" value="ABCF_EF-3"/>
    <property type="match status" value="2"/>
</dbReference>
<dbReference type="Pfam" id="PF16326">
    <property type="entry name" value="ABC_tran_CTD"/>
    <property type="match status" value="1"/>
</dbReference>
<dbReference type="EMBL" id="AWFH01000063">
    <property type="protein sequence ID" value="KCZ57896.1"/>
    <property type="molecule type" value="Genomic_DNA"/>
</dbReference>
<dbReference type="InterPro" id="IPR003593">
    <property type="entry name" value="AAA+_ATPase"/>
</dbReference>
<dbReference type="InterPro" id="IPR037118">
    <property type="entry name" value="Val-tRNA_synth_C_sf"/>
</dbReference>
<keyword evidence="7" id="KW-1185">Reference proteome</keyword>
<evidence type="ECO:0000256" key="3">
    <source>
        <dbReference type="SAM" id="Coils"/>
    </source>
</evidence>
<evidence type="ECO:0000256" key="4">
    <source>
        <dbReference type="SAM" id="MobiDB-lite"/>
    </source>
</evidence>
<gene>
    <name evidence="6" type="ORF">HY36_12015</name>
</gene>
<feature type="domain" description="ABC transporter" evidence="5">
    <location>
        <begin position="7"/>
        <end position="214"/>
    </location>
</feature>
<protein>
    <submittedName>
        <fullName evidence="6">ABC transporter ATP-binding protein</fullName>
    </submittedName>
</protein>
<dbReference type="PROSITE" id="PS50893">
    <property type="entry name" value="ABC_TRANSPORTER_2"/>
    <property type="match status" value="2"/>
</dbReference>
<evidence type="ECO:0000313" key="6">
    <source>
        <dbReference type="EMBL" id="KCZ57896.1"/>
    </source>
</evidence>
<keyword evidence="1" id="KW-0547">Nucleotide-binding</keyword>
<dbReference type="InterPro" id="IPR051309">
    <property type="entry name" value="ABCF_ATPase"/>
</dbReference>
<dbReference type="InterPro" id="IPR027417">
    <property type="entry name" value="P-loop_NTPase"/>
</dbReference>